<evidence type="ECO:0000313" key="7">
    <source>
        <dbReference type="Proteomes" id="UP001071230"/>
    </source>
</evidence>
<dbReference type="EMBL" id="LR746496">
    <property type="protein sequence ID" value="CAA7601914.1"/>
    <property type="molecule type" value="Genomic_DNA"/>
</dbReference>
<evidence type="ECO:0000313" key="6">
    <source>
        <dbReference type="EMBL" id="CEJ08242.1"/>
    </source>
</evidence>
<evidence type="ECO:0000256" key="2">
    <source>
        <dbReference type="ARBA" id="ARBA00022898"/>
    </source>
</evidence>
<dbReference type="Proteomes" id="UP000836597">
    <property type="component" value="Chromosome"/>
</dbReference>
<dbReference type="InterPro" id="IPR015422">
    <property type="entry name" value="PyrdxlP-dep_Trfase_small"/>
</dbReference>
<sequence>MHGGNIYQAKERYGRTRFIDLSANINPFGPPDGVLERLAGKLGSIVHYPDPESVSLRARMSELYDLPFENIILGNGAGELLFTILQALKPRRVLIPLPAFSEYRRAAEAVGAAVTPFFLGAKGWARLPLPESARETERFAGEWRGLLSGQDILFLCSPHNPTGTLLKRKQFEILLEVAHTCGCRVIFDESFVDFLPDEKRWSAREYLAGYSNLTIVYSLTKFYSLPGLRLGAAFGRASDLKRFLQARDPWSVNVLAQEAGLAALENKTYAEDVREKLTQSRNFLYSGFERQRFRSWRLRPTWVNFALLELLTGKADRLTESLGKRGILVRDCSNFPGLEGEFVRIAVKTESDMAQLLSALREIEDEESFLGGR</sequence>
<dbReference type="RefSeq" id="WP_240985376.1">
    <property type="nucleotide sequence ID" value="NZ_CDGJ01000078.1"/>
</dbReference>
<evidence type="ECO:0000313" key="5">
    <source>
        <dbReference type="EMBL" id="CAA7601914.1"/>
    </source>
</evidence>
<dbReference type="EC" id="2.6.1.-" evidence="3"/>
<dbReference type="GO" id="GO:0008483">
    <property type="term" value="F:transaminase activity"/>
    <property type="evidence" value="ECO:0007669"/>
    <property type="project" value="UniProtKB-KW"/>
</dbReference>
<dbReference type="Proteomes" id="UP001071230">
    <property type="component" value="Unassembled WGS sequence"/>
</dbReference>
<dbReference type="InterPro" id="IPR004838">
    <property type="entry name" value="NHTrfase_class1_PyrdxlP-BS"/>
</dbReference>
<proteinExistence type="inferred from homology"/>
<keyword evidence="3" id="KW-0808">Transferase</keyword>
<evidence type="ECO:0000256" key="3">
    <source>
        <dbReference type="RuleBase" id="RU000481"/>
    </source>
</evidence>
<keyword evidence="2" id="KW-0663">Pyridoxal phosphate</keyword>
<dbReference type="GO" id="GO:0030170">
    <property type="term" value="F:pyridoxal phosphate binding"/>
    <property type="evidence" value="ECO:0007669"/>
    <property type="project" value="InterPro"/>
</dbReference>
<protein>
    <recommendedName>
        <fullName evidence="3">Aminotransferase</fullName>
        <ecNumber evidence="3">2.6.1.-</ecNumber>
    </recommendedName>
</protein>
<dbReference type="InterPro" id="IPR015421">
    <property type="entry name" value="PyrdxlP-dep_Trfase_major"/>
</dbReference>
<name>A0A8S0WPH2_9FIRM</name>
<organism evidence="5">
    <name type="scientific">Acididesulfobacillus acetoxydans</name>
    <dbReference type="NCBI Taxonomy" id="1561005"/>
    <lineage>
        <taxon>Bacteria</taxon>
        <taxon>Bacillati</taxon>
        <taxon>Bacillota</taxon>
        <taxon>Clostridia</taxon>
        <taxon>Eubacteriales</taxon>
        <taxon>Peptococcaceae</taxon>
        <taxon>Acididesulfobacillus</taxon>
    </lineage>
</organism>
<feature type="domain" description="Aminotransferase class I/classII large" evidence="4">
    <location>
        <begin position="18"/>
        <end position="360"/>
    </location>
</feature>
<dbReference type="Gene3D" id="3.40.640.10">
    <property type="entry name" value="Type I PLP-dependent aspartate aminotransferase-like (Major domain)"/>
    <property type="match status" value="1"/>
</dbReference>
<evidence type="ECO:0000256" key="1">
    <source>
        <dbReference type="ARBA" id="ARBA00001933"/>
    </source>
</evidence>
<reference evidence="6" key="1">
    <citation type="submission" date="2014-11" db="EMBL/GenBank/DDBJ databases">
        <authorList>
            <person name="Hornung B.V."/>
        </authorList>
    </citation>
    <scope>NUCLEOTIDE SEQUENCE</scope>
    <source>
        <strain evidence="6">INE</strain>
    </source>
</reference>
<evidence type="ECO:0000259" key="4">
    <source>
        <dbReference type="Pfam" id="PF00155"/>
    </source>
</evidence>
<dbReference type="CDD" id="cd00609">
    <property type="entry name" value="AAT_like"/>
    <property type="match status" value="1"/>
</dbReference>
<gene>
    <name evidence="5" type="ORF">DEACI_2585</name>
    <name evidence="6" type="ORF">DEACI_2717</name>
</gene>
<dbReference type="Pfam" id="PF00155">
    <property type="entry name" value="Aminotran_1_2"/>
    <property type="match status" value="1"/>
</dbReference>
<dbReference type="KEGG" id="aacx:DEACI_2585"/>
<dbReference type="EMBL" id="CDGJ01000078">
    <property type="protein sequence ID" value="CEJ08242.1"/>
    <property type="molecule type" value="Genomic_DNA"/>
</dbReference>
<dbReference type="AlphaFoldDB" id="A0A8S0WPH2"/>
<comment type="similarity">
    <text evidence="3">Belongs to the class-I pyridoxal-phosphate-dependent aminotransferase family.</text>
</comment>
<dbReference type="InterPro" id="IPR015424">
    <property type="entry name" value="PyrdxlP-dep_Trfase"/>
</dbReference>
<dbReference type="PANTHER" id="PTHR42885">
    <property type="entry name" value="HISTIDINOL-PHOSPHATE AMINOTRANSFERASE-RELATED"/>
    <property type="match status" value="1"/>
</dbReference>
<keyword evidence="3 5" id="KW-0032">Aminotransferase</keyword>
<accession>A0A8S0WPH2</accession>
<dbReference type="Gene3D" id="3.90.1150.10">
    <property type="entry name" value="Aspartate Aminotransferase, domain 1"/>
    <property type="match status" value="1"/>
</dbReference>
<comment type="cofactor">
    <cofactor evidence="1 3">
        <name>pyridoxal 5'-phosphate</name>
        <dbReference type="ChEBI" id="CHEBI:597326"/>
    </cofactor>
</comment>
<dbReference type="PROSITE" id="PS00105">
    <property type="entry name" value="AA_TRANSFER_CLASS_1"/>
    <property type="match status" value="1"/>
</dbReference>
<keyword evidence="7" id="KW-1185">Reference proteome</keyword>
<dbReference type="SUPFAM" id="SSF53383">
    <property type="entry name" value="PLP-dependent transferases"/>
    <property type="match status" value="1"/>
</dbReference>
<dbReference type="PANTHER" id="PTHR42885:SF1">
    <property type="entry name" value="THREONINE-PHOSPHATE DECARBOXYLASE"/>
    <property type="match status" value="1"/>
</dbReference>
<reference evidence="5" key="2">
    <citation type="submission" date="2020-01" db="EMBL/GenBank/DDBJ databases">
        <authorList>
            <person name="Hornung B."/>
        </authorList>
    </citation>
    <scope>NUCLEOTIDE SEQUENCE</scope>
    <source>
        <strain evidence="5">PacBioINE</strain>
    </source>
</reference>
<dbReference type="InterPro" id="IPR004839">
    <property type="entry name" value="Aminotransferase_I/II_large"/>
</dbReference>